<dbReference type="InterPro" id="IPR004839">
    <property type="entry name" value="Aminotransferase_I/II_large"/>
</dbReference>
<gene>
    <name evidence="9 12" type="primary">bioF</name>
    <name evidence="12" type="ORF">NCTC9617_01868</name>
</gene>
<keyword evidence="6 9" id="KW-0093">Biotin biosynthesis</keyword>
<dbReference type="InterPro" id="IPR004723">
    <property type="entry name" value="AONS_Archaea/Proteobacteria"/>
</dbReference>
<keyword evidence="5 9" id="KW-0808">Transferase</keyword>
<dbReference type="GO" id="GO:0009102">
    <property type="term" value="P:biotin biosynthetic process"/>
    <property type="evidence" value="ECO:0007669"/>
    <property type="project" value="UniProtKB-UniRule"/>
</dbReference>
<evidence type="ECO:0000313" key="13">
    <source>
        <dbReference type="Proteomes" id="UP000255167"/>
    </source>
</evidence>
<comment type="pathway">
    <text evidence="2 9">Cofactor biosynthesis; biotin biosynthesis.</text>
</comment>
<comment type="similarity">
    <text evidence="3 9">Belongs to the class-II pyridoxal-phosphate-dependent aminotransferase family. BioF subfamily.</text>
</comment>
<feature type="binding site" evidence="9">
    <location>
        <position position="233"/>
    </location>
    <ligand>
        <name>pyridoxal 5'-phosphate</name>
        <dbReference type="ChEBI" id="CHEBI:597326"/>
    </ligand>
</feature>
<evidence type="ECO:0000256" key="9">
    <source>
        <dbReference type="HAMAP-Rule" id="MF_01693"/>
    </source>
</evidence>
<dbReference type="GO" id="GO:0008710">
    <property type="term" value="F:8-amino-7-oxononanoate synthase activity"/>
    <property type="evidence" value="ECO:0007669"/>
    <property type="project" value="UniProtKB-UniRule"/>
</dbReference>
<dbReference type="HAMAP" id="MF_01693">
    <property type="entry name" value="BioF_aminotrans_2"/>
    <property type="match status" value="1"/>
</dbReference>
<dbReference type="InterPro" id="IPR022834">
    <property type="entry name" value="AONS_Proteobacteria"/>
</dbReference>
<feature type="binding site" evidence="9">
    <location>
        <position position="179"/>
    </location>
    <ligand>
        <name>pyridoxal 5'-phosphate</name>
        <dbReference type="ChEBI" id="CHEBI:597326"/>
    </ligand>
</feature>
<comment type="catalytic activity">
    <reaction evidence="8 9">
        <text>6-carboxyhexanoyl-[ACP] + L-alanine + H(+) = (8S)-8-amino-7-oxononanoate + holo-[ACP] + CO2</text>
        <dbReference type="Rhea" id="RHEA:42288"/>
        <dbReference type="Rhea" id="RHEA-COMP:9685"/>
        <dbReference type="Rhea" id="RHEA-COMP:9955"/>
        <dbReference type="ChEBI" id="CHEBI:15378"/>
        <dbReference type="ChEBI" id="CHEBI:16526"/>
        <dbReference type="ChEBI" id="CHEBI:57972"/>
        <dbReference type="ChEBI" id="CHEBI:64479"/>
        <dbReference type="ChEBI" id="CHEBI:78846"/>
        <dbReference type="ChEBI" id="CHEBI:149468"/>
        <dbReference type="EC" id="2.3.1.47"/>
    </reaction>
</comment>
<evidence type="ECO:0000256" key="6">
    <source>
        <dbReference type="ARBA" id="ARBA00022756"/>
    </source>
</evidence>
<evidence type="ECO:0000256" key="7">
    <source>
        <dbReference type="ARBA" id="ARBA00022898"/>
    </source>
</evidence>
<dbReference type="CDD" id="cd06454">
    <property type="entry name" value="KBL_like"/>
    <property type="match status" value="1"/>
</dbReference>
<dbReference type="InterPro" id="IPR001917">
    <property type="entry name" value="Aminotrans_II_pyridoxalP_BS"/>
</dbReference>
<evidence type="ECO:0000256" key="3">
    <source>
        <dbReference type="ARBA" id="ARBA00010008"/>
    </source>
</evidence>
<feature type="binding site" evidence="9">
    <location>
        <begin position="108"/>
        <end position="109"/>
    </location>
    <ligand>
        <name>pyridoxal 5'-phosphate</name>
        <dbReference type="ChEBI" id="CHEBI:597326"/>
    </ligand>
</feature>
<evidence type="ECO:0000256" key="10">
    <source>
        <dbReference type="PIRSR" id="PIRSR604723-51"/>
    </source>
</evidence>
<comment type="cofactor">
    <cofactor evidence="1 9 10">
        <name>pyridoxal 5'-phosphate</name>
        <dbReference type="ChEBI" id="CHEBI:597326"/>
    </cofactor>
</comment>
<dbReference type="PANTHER" id="PTHR13693:SF100">
    <property type="entry name" value="8-AMINO-7-OXONONANOATE SYNTHASE"/>
    <property type="match status" value="1"/>
</dbReference>
<protein>
    <recommendedName>
        <fullName evidence="9">8-amino-7-oxononanoate synthase</fullName>
        <shortName evidence="9">AONS</shortName>
        <ecNumber evidence="9">2.3.1.47</ecNumber>
    </recommendedName>
    <alternativeName>
        <fullName evidence="9">7-keto-8-amino-pelargonic acid synthase</fullName>
        <shortName evidence="9">7-KAP synthase</shortName>
        <shortName evidence="9">KAPA synthase</shortName>
    </alternativeName>
    <alternativeName>
        <fullName evidence="9">8-amino-7-ketopelargonate synthase</fullName>
    </alternativeName>
</protein>
<dbReference type="EC" id="2.3.1.47" evidence="9"/>
<evidence type="ECO:0000256" key="4">
    <source>
        <dbReference type="ARBA" id="ARBA00011738"/>
    </source>
</evidence>
<feature type="domain" description="Aminotransferase class I/classII large" evidence="11">
    <location>
        <begin position="40"/>
        <end position="380"/>
    </location>
</feature>
<dbReference type="Gene3D" id="3.90.1150.10">
    <property type="entry name" value="Aspartate Aminotransferase, domain 1"/>
    <property type="match status" value="1"/>
</dbReference>
<dbReference type="UniPathway" id="UPA00078"/>
<dbReference type="InterPro" id="IPR050087">
    <property type="entry name" value="AON_synthase_class-II"/>
</dbReference>
<dbReference type="Gene3D" id="3.40.640.10">
    <property type="entry name" value="Type I PLP-dependent aspartate aminotransferase-like (Major domain)"/>
    <property type="match status" value="1"/>
</dbReference>
<name>A0A060VKX3_KLEPN</name>
<organism evidence="12 13">
    <name type="scientific">Klebsiella pneumoniae</name>
    <dbReference type="NCBI Taxonomy" id="573"/>
    <lineage>
        <taxon>Bacteria</taxon>
        <taxon>Pseudomonadati</taxon>
        <taxon>Pseudomonadota</taxon>
        <taxon>Gammaproteobacteria</taxon>
        <taxon>Enterobacterales</taxon>
        <taxon>Enterobacteriaceae</taxon>
        <taxon>Klebsiella/Raoultella group</taxon>
        <taxon>Klebsiella</taxon>
        <taxon>Klebsiella pneumoniae complex</taxon>
    </lineage>
</organism>
<evidence type="ECO:0000256" key="5">
    <source>
        <dbReference type="ARBA" id="ARBA00022679"/>
    </source>
</evidence>
<evidence type="ECO:0000256" key="1">
    <source>
        <dbReference type="ARBA" id="ARBA00001933"/>
    </source>
</evidence>
<sequence length="385" mass="41264">MSWQQRIDRALDERRAAEAFRRRLPVTHGAGRWLEREGERWLNFSSNDYLGLSQHPAIIAAWQQGATRYGVGAGGSGHVSGYSEAHRALEEALADWLGYPRALLFISGFAANQALIATLVEKDDRIVADRLSHASLLEAASLSPAQLRRFTHNDPHQLAQLLAKPLAGEQLAVTEGIFSMDGDSAPLAAIHAATQAAGAVLLVDDAHGVGVVGDEGRGSCAAQAVRPELLVVTFGKAFGVSGAAVLCDEAMADYLLQFARHLIYSTAMPPAQAVALSAALRIIRSDEGQQRRDILAARIRQFREGMGEVSLGLTDSVSAIQPLIVGDNARALNLACRLRNAGCWATAIRPPTVPVGSARLRLTLTAAHHAEDISRLLEVLHGHSE</sequence>
<dbReference type="InterPro" id="IPR015421">
    <property type="entry name" value="PyrdxlP-dep_Trfase_major"/>
</dbReference>
<comment type="function">
    <text evidence="9">Catalyzes the decarboxylative condensation of pimeloyl-[acyl-carrier protein] and L-alanine to produce 8-amino-7-oxononanoate (AON), [acyl-carrier protein], and carbon dioxide.</text>
</comment>
<keyword evidence="12" id="KW-0012">Acyltransferase</keyword>
<dbReference type="Pfam" id="PF00155">
    <property type="entry name" value="Aminotran_1_2"/>
    <property type="match status" value="1"/>
</dbReference>
<evidence type="ECO:0000256" key="8">
    <source>
        <dbReference type="ARBA" id="ARBA00047715"/>
    </source>
</evidence>
<dbReference type="AlphaFoldDB" id="A0A060VKX3"/>
<feature type="modified residue" description="N6-(pyridoxal phosphate)lysine" evidence="9 10">
    <location>
        <position position="236"/>
    </location>
</feature>
<dbReference type="InterPro" id="IPR015422">
    <property type="entry name" value="PyrdxlP-dep_Trfase_small"/>
</dbReference>
<proteinExistence type="inferred from homology"/>
<feature type="binding site" evidence="9">
    <location>
        <position position="21"/>
    </location>
    <ligand>
        <name>substrate</name>
    </ligand>
</feature>
<evidence type="ECO:0000259" key="11">
    <source>
        <dbReference type="Pfam" id="PF00155"/>
    </source>
</evidence>
<comment type="subunit">
    <text evidence="4 9">Homodimer.</text>
</comment>
<dbReference type="SUPFAM" id="SSF53383">
    <property type="entry name" value="PLP-dependent transferases"/>
    <property type="match status" value="1"/>
</dbReference>
<feature type="binding site" evidence="9">
    <location>
        <position position="207"/>
    </location>
    <ligand>
        <name>pyridoxal 5'-phosphate</name>
        <dbReference type="ChEBI" id="CHEBI:597326"/>
    </ligand>
</feature>
<evidence type="ECO:0000313" key="12">
    <source>
        <dbReference type="EMBL" id="STW40329.1"/>
    </source>
</evidence>
<dbReference type="NCBIfam" id="TIGR00858">
    <property type="entry name" value="bioF"/>
    <property type="match status" value="1"/>
</dbReference>
<dbReference type="Proteomes" id="UP000255167">
    <property type="component" value="Unassembled WGS sequence"/>
</dbReference>
<dbReference type="PROSITE" id="PS00599">
    <property type="entry name" value="AA_TRANSFER_CLASS_2"/>
    <property type="match status" value="1"/>
</dbReference>
<dbReference type="InterPro" id="IPR015424">
    <property type="entry name" value="PyrdxlP-dep_Trfase"/>
</dbReference>
<reference evidence="12 13" key="1">
    <citation type="submission" date="2018-06" db="EMBL/GenBank/DDBJ databases">
        <authorList>
            <consortium name="Pathogen Informatics"/>
            <person name="Doyle S."/>
        </authorList>
    </citation>
    <scope>NUCLEOTIDE SEQUENCE [LARGE SCALE GENOMIC DNA]</scope>
    <source>
        <strain evidence="12 13">NCTC9617</strain>
    </source>
</reference>
<keyword evidence="7 9" id="KW-0663">Pyridoxal phosphate</keyword>
<dbReference type="PANTHER" id="PTHR13693">
    <property type="entry name" value="CLASS II AMINOTRANSFERASE/8-AMINO-7-OXONONANOATE SYNTHASE"/>
    <property type="match status" value="1"/>
</dbReference>
<feature type="binding site" evidence="9">
    <location>
        <position position="133"/>
    </location>
    <ligand>
        <name>substrate</name>
    </ligand>
</feature>
<feature type="binding site" evidence="9">
    <location>
        <position position="352"/>
    </location>
    <ligand>
        <name>substrate</name>
    </ligand>
</feature>
<accession>A0A060VKX3</accession>
<evidence type="ECO:0000256" key="2">
    <source>
        <dbReference type="ARBA" id="ARBA00004746"/>
    </source>
</evidence>
<dbReference type="EMBL" id="UGNC01000004">
    <property type="protein sequence ID" value="STW40329.1"/>
    <property type="molecule type" value="Genomic_DNA"/>
</dbReference>
<dbReference type="GO" id="GO:0030170">
    <property type="term" value="F:pyridoxal phosphate binding"/>
    <property type="evidence" value="ECO:0007669"/>
    <property type="project" value="UniProtKB-UniRule"/>
</dbReference>